<keyword evidence="3" id="KW-1185">Reference proteome</keyword>
<reference evidence="2 3" key="1">
    <citation type="submission" date="2019-10" db="EMBL/GenBank/DDBJ databases">
        <title>Whole genome shotgun sequence of Acrocarpospora corrugata NBRC 13972.</title>
        <authorList>
            <person name="Ichikawa N."/>
            <person name="Kimura A."/>
            <person name="Kitahashi Y."/>
            <person name="Komaki H."/>
            <person name="Oguchi A."/>
        </authorList>
    </citation>
    <scope>NUCLEOTIDE SEQUENCE [LARGE SCALE GENOMIC DNA]</scope>
    <source>
        <strain evidence="2 3">NBRC 13972</strain>
    </source>
</reference>
<name>A0A5M3VT85_9ACTN</name>
<gene>
    <name evidence="2" type="ORF">Acor_18070</name>
</gene>
<feature type="compositionally biased region" description="Low complexity" evidence="1">
    <location>
        <begin position="90"/>
        <end position="107"/>
    </location>
</feature>
<dbReference type="EMBL" id="BLAD01000041">
    <property type="protein sequence ID" value="GER99743.1"/>
    <property type="molecule type" value="Genomic_DNA"/>
</dbReference>
<accession>A0A5M3VT85</accession>
<organism evidence="2 3">
    <name type="scientific">Acrocarpospora corrugata</name>
    <dbReference type="NCBI Taxonomy" id="35763"/>
    <lineage>
        <taxon>Bacteria</taxon>
        <taxon>Bacillati</taxon>
        <taxon>Actinomycetota</taxon>
        <taxon>Actinomycetes</taxon>
        <taxon>Streptosporangiales</taxon>
        <taxon>Streptosporangiaceae</taxon>
        <taxon>Acrocarpospora</taxon>
    </lineage>
</organism>
<evidence type="ECO:0000313" key="2">
    <source>
        <dbReference type="EMBL" id="GER99743.1"/>
    </source>
</evidence>
<comment type="caution">
    <text evidence="2">The sequence shown here is derived from an EMBL/GenBank/DDBJ whole genome shotgun (WGS) entry which is preliminary data.</text>
</comment>
<feature type="region of interest" description="Disordered" evidence="1">
    <location>
        <begin position="66"/>
        <end position="124"/>
    </location>
</feature>
<sequence>MRPPGTSPGSRPSIRIAYGTTTITSDPSAIRLSTRIARDRVRLASSSPAVGMAMKAIRAAYRWMPPASESESPGLSVGKAPTISRQPDQSPTSSAALRSSRARPIPSTDEPTASSVSATGSSQPCEAQAYSLIMSRIGLSPDTACSSAMAATPSAVIR</sequence>
<evidence type="ECO:0000256" key="1">
    <source>
        <dbReference type="SAM" id="MobiDB-lite"/>
    </source>
</evidence>
<feature type="region of interest" description="Disordered" evidence="1">
    <location>
        <begin position="1"/>
        <end position="22"/>
    </location>
</feature>
<dbReference type="Proteomes" id="UP000334990">
    <property type="component" value="Unassembled WGS sequence"/>
</dbReference>
<proteinExistence type="predicted"/>
<feature type="compositionally biased region" description="Polar residues" evidence="1">
    <location>
        <begin position="109"/>
        <end position="124"/>
    </location>
</feature>
<dbReference type="AlphaFoldDB" id="A0A5M3VT85"/>
<protein>
    <submittedName>
        <fullName evidence="2">Uncharacterized protein</fullName>
    </submittedName>
</protein>
<evidence type="ECO:0000313" key="3">
    <source>
        <dbReference type="Proteomes" id="UP000334990"/>
    </source>
</evidence>